<dbReference type="RefSeq" id="WP_187707714.1">
    <property type="nucleotide sequence ID" value="NZ_CP060782.1"/>
</dbReference>
<organism evidence="1 2">
    <name type="scientific">Sphingomonas sediminicola</name>
    <dbReference type="NCBI Taxonomy" id="386874"/>
    <lineage>
        <taxon>Bacteria</taxon>
        <taxon>Pseudomonadati</taxon>
        <taxon>Pseudomonadota</taxon>
        <taxon>Alphaproteobacteria</taxon>
        <taxon>Sphingomonadales</taxon>
        <taxon>Sphingomonadaceae</taxon>
        <taxon>Sphingomonas</taxon>
    </lineage>
</organism>
<keyword evidence="2" id="KW-1185">Reference proteome</keyword>
<protein>
    <submittedName>
        <fullName evidence="1">Uncharacterized protein</fullName>
    </submittedName>
</protein>
<accession>A0ABX6T4F1</accession>
<evidence type="ECO:0000313" key="2">
    <source>
        <dbReference type="Proteomes" id="UP000516105"/>
    </source>
</evidence>
<reference evidence="1 2" key="1">
    <citation type="submission" date="2020-08" db="EMBL/GenBank/DDBJ databases">
        <title>Genome sequence of Sphingomonas sediminicola KACC 15039T.</title>
        <authorList>
            <person name="Hyun D.-W."/>
            <person name="Bae J.-W."/>
        </authorList>
    </citation>
    <scope>NUCLEOTIDE SEQUENCE [LARGE SCALE GENOMIC DNA]</scope>
    <source>
        <strain evidence="1 2">KACC 15039</strain>
    </source>
</reference>
<proteinExistence type="predicted"/>
<evidence type="ECO:0000313" key="1">
    <source>
        <dbReference type="EMBL" id="QNP44756.1"/>
    </source>
</evidence>
<name>A0ABX6T4F1_9SPHN</name>
<dbReference type="Proteomes" id="UP000516105">
    <property type="component" value="Chromosome"/>
</dbReference>
<sequence length="57" mass="6357">MIGRKLEDRAEIEEQQHQAARWTYIGSGMVHERFKATLLNISANAAARMAEAAPVFA</sequence>
<gene>
    <name evidence="1" type="ORF">H9L14_08165</name>
</gene>
<dbReference type="EMBL" id="CP060782">
    <property type="protein sequence ID" value="QNP44756.1"/>
    <property type="molecule type" value="Genomic_DNA"/>
</dbReference>